<organism evidence="1 2">
    <name type="scientific">Fibrobacter succinogenes</name>
    <name type="common">Bacteroides succinogenes</name>
    <dbReference type="NCBI Taxonomy" id="833"/>
    <lineage>
        <taxon>Bacteria</taxon>
        <taxon>Pseudomonadati</taxon>
        <taxon>Fibrobacterota</taxon>
        <taxon>Fibrobacteria</taxon>
        <taxon>Fibrobacterales</taxon>
        <taxon>Fibrobacteraceae</taxon>
        <taxon>Fibrobacter</taxon>
    </lineage>
</organism>
<dbReference type="InterPro" id="IPR029069">
    <property type="entry name" value="HotDog_dom_sf"/>
</dbReference>
<gene>
    <name evidence="1" type="ORF">SAMN05661053_0640</name>
</gene>
<sequence length="156" mass="17125">MTEVFDTKDLVSELVPHKGKMLLLDRVRDYDLKENSITTEIDIARDNMFYEEELGGVPVWVAFEYMAQSVSALSGICGRAKGEKPKTGFIMSVSGFKADVPVFKEGETVVVNVLENIRMDKAVTFEGSATVNGTLAVTAKLNTVEVDDPKSSLNLN</sequence>
<accession>A0A380RV34</accession>
<evidence type="ECO:0000313" key="1">
    <source>
        <dbReference type="EMBL" id="SUQ19408.1"/>
    </source>
</evidence>
<reference evidence="1 2" key="1">
    <citation type="submission" date="2017-08" db="EMBL/GenBank/DDBJ databases">
        <authorList>
            <person name="de Groot N.N."/>
        </authorList>
    </citation>
    <scope>NUCLEOTIDE SEQUENCE [LARGE SCALE GENOMIC DNA]</scope>
    <source>
        <strain evidence="1 2">HM2</strain>
    </source>
</reference>
<dbReference type="InterPro" id="IPR016776">
    <property type="entry name" value="ApeP-like_dehydratase"/>
</dbReference>
<dbReference type="Proteomes" id="UP000255423">
    <property type="component" value="Unassembled WGS sequence"/>
</dbReference>
<dbReference type="AlphaFoldDB" id="A0A380RV34"/>
<dbReference type="SUPFAM" id="SSF54637">
    <property type="entry name" value="Thioesterase/thiol ester dehydrase-isomerase"/>
    <property type="match status" value="1"/>
</dbReference>
<dbReference type="Pfam" id="PF22817">
    <property type="entry name" value="ApeP-like"/>
    <property type="match status" value="1"/>
</dbReference>
<protein>
    <submittedName>
        <fullName evidence="1">Predicted 3-hydroxylacyl-ACP dehydratase, HotDog domain</fullName>
    </submittedName>
</protein>
<evidence type="ECO:0000313" key="2">
    <source>
        <dbReference type="Proteomes" id="UP000255423"/>
    </source>
</evidence>
<name>A0A380RV34_FIBSU</name>
<dbReference type="RefSeq" id="WP_109572053.1">
    <property type="nucleotide sequence ID" value="NZ_UHJL01000001.1"/>
</dbReference>
<proteinExistence type="predicted"/>
<dbReference type="Gene3D" id="3.10.129.10">
    <property type="entry name" value="Hotdog Thioesterase"/>
    <property type="match status" value="1"/>
</dbReference>
<dbReference type="EMBL" id="UHJL01000001">
    <property type="protein sequence ID" value="SUQ19408.1"/>
    <property type="molecule type" value="Genomic_DNA"/>
</dbReference>